<evidence type="ECO:0000256" key="1">
    <source>
        <dbReference type="SAM" id="MobiDB-lite"/>
    </source>
</evidence>
<name>A0A8X6HRY3_TRICU</name>
<evidence type="ECO:0000313" key="2">
    <source>
        <dbReference type="EMBL" id="GFR29101.1"/>
    </source>
</evidence>
<feature type="region of interest" description="Disordered" evidence="1">
    <location>
        <begin position="81"/>
        <end position="100"/>
    </location>
</feature>
<proteinExistence type="predicted"/>
<evidence type="ECO:0000313" key="3">
    <source>
        <dbReference type="Proteomes" id="UP000887116"/>
    </source>
</evidence>
<organism evidence="2 3">
    <name type="scientific">Trichonephila clavata</name>
    <name type="common">Joro spider</name>
    <name type="synonym">Nephila clavata</name>
    <dbReference type="NCBI Taxonomy" id="2740835"/>
    <lineage>
        <taxon>Eukaryota</taxon>
        <taxon>Metazoa</taxon>
        <taxon>Ecdysozoa</taxon>
        <taxon>Arthropoda</taxon>
        <taxon>Chelicerata</taxon>
        <taxon>Arachnida</taxon>
        <taxon>Araneae</taxon>
        <taxon>Araneomorphae</taxon>
        <taxon>Entelegynae</taxon>
        <taxon>Araneoidea</taxon>
        <taxon>Nephilidae</taxon>
        <taxon>Trichonephila</taxon>
    </lineage>
</organism>
<dbReference type="EMBL" id="BMAO01009169">
    <property type="protein sequence ID" value="GFR29101.1"/>
    <property type="molecule type" value="Genomic_DNA"/>
</dbReference>
<dbReference type="AlphaFoldDB" id="A0A8X6HRY3"/>
<accession>A0A8X6HRY3</accession>
<dbReference type="Proteomes" id="UP000887116">
    <property type="component" value="Unassembled WGS sequence"/>
</dbReference>
<gene>
    <name evidence="2" type="ORF">TNCT_326261</name>
</gene>
<sequence length="150" mass="17545">MRLVLRLLPKVSMYTNTSFLIGKNSIFILHYRIGSIYRNEIESKYLHESSQLELTKFDEKEDLEETKELTIEIIEKVRVTEETTPETTGNPPVIFDRNGVKTIEDKGTEETTSMENPPVIYEENEATTIEENRYKRNCSGDNEKSFCHFR</sequence>
<keyword evidence="3" id="KW-1185">Reference proteome</keyword>
<comment type="caution">
    <text evidence="2">The sequence shown here is derived from an EMBL/GenBank/DDBJ whole genome shotgun (WGS) entry which is preliminary data.</text>
</comment>
<protein>
    <submittedName>
        <fullName evidence="2">Uncharacterized protein</fullName>
    </submittedName>
</protein>
<reference evidence="2" key="1">
    <citation type="submission" date="2020-07" db="EMBL/GenBank/DDBJ databases">
        <title>Multicomponent nature underlies the extraordinary mechanical properties of spider dragline silk.</title>
        <authorList>
            <person name="Kono N."/>
            <person name="Nakamura H."/>
            <person name="Mori M."/>
            <person name="Yoshida Y."/>
            <person name="Ohtoshi R."/>
            <person name="Malay A.D."/>
            <person name="Moran D.A.P."/>
            <person name="Tomita M."/>
            <person name="Numata K."/>
            <person name="Arakawa K."/>
        </authorList>
    </citation>
    <scope>NUCLEOTIDE SEQUENCE</scope>
</reference>